<reference evidence="7 8" key="1">
    <citation type="submission" date="2020-04" db="EMBL/GenBank/DDBJ databases">
        <title>Knoellia sp. isolate from air conditioner.</title>
        <authorList>
            <person name="Chea S."/>
            <person name="Kim D.-U."/>
        </authorList>
    </citation>
    <scope>NUCLEOTIDE SEQUENCE [LARGE SCALE GENOMIC DNA]</scope>
    <source>
        <strain evidence="7 8">DB2414S</strain>
    </source>
</reference>
<dbReference type="RefSeq" id="WP_171241682.1">
    <property type="nucleotide sequence ID" value="NZ_JABEPQ010000001.1"/>
</dbReference>
<dbReference type="InterPro" id="IPR025706">
    <property type="entry name" value="Endoa_GalNAc"/>
</dbReference>
<dbReference type="Gene3D" id="2.60.40.1180">
    <property type="entry name" value="Golgi alpha-mannosidase II"/>
    <property type="match status" value="1"/>
</dbReference>
<dbReference type="InterPro" id="IPR014718">
    <property type="entry name" value="GH-type_carb-bd"/>
</dbReference>
<dbReference type="InterPro" id="IPR040633">
    <property type="entry name" value="Gal_mutarotas_3"/>
</dbReference>
<evidence type="ECO:0000259" key="5">
    <source>
        <dbReference type="Pfam" id="PF17974"/>
    </source>
</evidence>
<dbReference type="SUPFAM" id="SSF49785">
    <property type="entry name" value="Galactose-binding domain-like"/>
    <property type="match status" value="1"/>
</dbReference>
<evidence type="ECO:0000256" key="1">
    <source>
        <dbReference type="SAM" id="SignalP"/>
    </source>
</evidence>
<dbReference type="InterPro" id="IPR013780">
    <property type="entry name" value="Glyco_hydro_b"/>
</dbReference>
<feature type="chain" id="PRO_5032562587" evidence="1">
    <location>
        <begin position="29"/>
        <end position="1354"/>
    </location>
</feature>
<feature type="domain" description="Glycosyl hydrolase 101 beta-sandwich" evidence="4">
    <location>
        <begin position="583"/>
        <end position="688"/>
    </location>
</feature>
<dbReference type="Pfam" id="PF12905">
    <property type="entry name" value="Glyco_hydro_101"/>
    <property type="match status" value="1"/>
</dbReference>
<name>A0A849HBV9_9MICO</name>
<dbReference type="CDD" id="cd14244">
    <property type="entry name" value="GH_101_like"/>
    <property type="match status" value="1"/>
</dbReference>
<comment type="caution">
    <text evidence="7">The sequence shown here is derived from an EMBL/GenBank/DDBJ whole genome shotgun (WGS) entry which is preliminary data.</text>
</comment>
<evidence type="ECO:0000259" key="3">
    <source>
        <dbReference type="Pfam" id="PF12905"/>
    </source>
</evidence>
<evidence type="ECO:0000313" key="8">
    <source>
        <dbReference type="Proteomes" id="UP000588586"/>
    </source>
</evidence>
<dbReference type="Gene3D" id="3.20.20.80">
    <property type="entry name" value="Glycosidases"/>
    <property type="match status" value="1"/>
</dbReference>
<evidence type="ECO:0000313" key="7">
    <source>
        <dbReference type="EMBL" id="NNM44539.1"/>
    </source>
</evidence>
<dbReference type="GO" id="GO:0030246">
    <property type="term" value="F:carbohydrate binding"/>
    <property type="evidence" value="ECO:0007669"/>
    <property type="project" value="InterPro"/>
</dbReference>
<protein>
    <submittedName>
        <fullName evidence="7">Carbohydrate-binding protein</fullName>
    </submittedName>
</protein>
<evidence type="ECO:0000259" key="6">
    <source>
        <dbReference type="Pfam" id="PF18080"/>
    </source>
</evidence>
<dbReference type="InterPro" id="IPR035364">
    <property type="entry name" value="Beta_sandwich_GH101"/>
</dbReference>
<keyword evidence="1" id="KW-0732">Signal</keyword>
<feature type="signal peptide" evidence="1">
    <location>
        <begin position="1"/>
        <end position="28"/>
    </location>
</feature>
<dbReference type="Pfam" id="PF17451">
    <property type="entry name" value="Glyco_hyd_101C"/>
    <property type="match status" value="1"/>
</dbReference>
<gene>
    <name evidence="7" type="ORF">HJG52_00765</name>
</gene>
<dbReference type="GO" id="GO:0033926">
    <property type="term" value="F:endo-alpha-N-acetylgalactosaminidase activity"/>
    <property type="evidence" value="ECO:0007669"/>
    <property type="project" value="InterPro"/>
</dbReference>
<dbReference type="InterPro" id="IPR008979">
    <property type="entry name" value="Galactose-bd-like_sf"/>
</dbReference>
<dbReference type="Proteomes" id="UP000588586">
    <property type="component" value="Unassembled WGS sequence"/>
</dbReference>
<feature type="domain" description="F5/8 type C" evidence="2">
    <location>
        <begin position="1223"/>
        <end position="1347"/>
    </location>
</feature>
<feature type="domain" description="Endo-alpha-N-acetylgalactosaminidase" evidence="3">
    <location>
        <begin position="303"/>
        <end position="577"/>
    </location>
</feature>
<dbReference type="Pfam" id="PF00754">
    <property type="entry name" value="F5_F8_type_C"/>
    <property type="match status" value="1"/>
</dbReference>
<feature type="domain" description="Endo-alpha-N-acetylgalactosaminidase" evidence="5">
    <location>
        <begin position="875"/>
        <end position="1016"/>
    </location>
</feature>
<evidence type="ECO:0000259" key="4">
    <source>
        <dbReference type="Pfam" id="PF17451"/>
    </source>
</evidence>
<dbReference type="InterPro" id="IPR040502">
    <property type="entry name" value="GH101_dom-6"/>
</dbReference>
<feature type="domain" description="Galactose mutarotase-like fold" evidence="6">
    <location>
        <begin position="60"/>
        <end position="302"/>
    </location>
</feature>
<organism evidence="7 8">
    <name type="scientific">Knoellia koreensis</name>
    <dbReference type="NCBI Taxonomy" id="2730921"/>
    <lineage>
        <taxon>Bacteria</taxon>
        <taxon>Bacillati</taxon>
        <taxon>Actinomycetota</taxon>
        <taxon>Actinomycetes</taxon>
        <taxon>Micrococcales</taxon>
        <taxon>Intrasporangiaceae</taxon>
        <taxon>Knoellia</taxon>
    </lineage>
</organism>
<dbReference type="EMBL" id="JABEPQ010000001">
    <property type="protein sequence ID" value="NNM44539.1"/>
    <property type="molecule type" value="Genomic_DNA"/>
</dbReference>
<dbReference type="Gene3D" id="2.70.98.10">
    <property type="match status" value="1"/>
</dbReference>
<dbReference type="Pfam" id="PF17974">
    <property type="entry name" value="GalBD_like"/>
    <property type="match status" value="1"/>
</dbReference>
<dbReference type="SMR" id="A0A849HBV9"/>
<dbReference type="InterPro" id="IPR000421">
    <property type="entry name" value="FA58C"/>
</dbReference>
<accession>A0A849HBV9</accession>
<evidence type="ECO:0000259" key="2">
    <source>
        <dbReference type="Pfam" id="PF00754"/>
    </source>
</evidence>
<proteinExistence type="predicted"/>
<sequence length="1354" mass="144557">MGRTHTGVLAVGLSGALLISTMATGAAAAPLPRAVPGGGAQAAASVDPLAVTVPDGAPTISDGTLTVRTHPDFPQVVDYRLGGKQLAGRYGGALTSITVDGVAQPVTVGTPTTSADSVSYPVTFDQLPGASLTAVISVKDGAMTYALRKITDPQRRLNRIAIPDLDLVSVSATDPKSQIMATTLSVDRGKPGDKLITVAGAEEQAGKDWMVTANDSGLAAGFETNAIGDNTTTSVGANANRFAHRIHTVDGVRVGSVAAAEWTYRAQAISTYDDGSGIGVDPDPRITVKITGDANTDGVVSWQDGAIATRDILTPFIGQDDVKNYVIPRIPFNIVSQATHPFLRTLDDTKRISLATDNLGQQALLKGYQAEGHDSAQGDYGDNYNQRAGGLKDLKTLVAEGKNWNATFGVHVNATESYSEANAFSDELLYMPPRKAWGWMNQAYYMNNQKDLATGNVFERLAELRKDFPADSNLNWLYWDVYYPRGWEGNRFANEVLKQGWRVSSEWSYSLPQANTWSHWANDENYGGSTNKGINSQLARFVQNSYRDTWNPEPKLGNPNAVEFEGWTGHNDYNAFIKNVWERNLPTKFLQRSDIMRWEDKRIAFENGTVVTSPLESIDGRTVPTNRTITYDGATVYDQGRYLLPWKDGGKDRLYYWNPGGAAATWQLTDAWQGQQSLALYKLTDTGRVKVADVSVSGGRVNLPATAEGTAYVLYPASAVPAAKAPNWGQGSGIKDPGFFSESLDAYKTSGAVSIIKNSRGNPQAVLGAEESSIGQQLRLPAGTYSLWAWVEVEPGKTRKVTVQATGDANAVGYQQGTTGRVATTITSSSARNSTASDELLGTYFQRVPVKFSTQGGPVNLSIRAEAGAARVRVDDLRVVPWQVPAKTGAVADTVMFEDFEDVDTGYWPFVTGTANAGGDARTQLAKRHAPYSQSGWYGLTSNGASTATEGQKYLDNALDGDWSLMANQENGGLILRTTAASLPTQVGHSYRMTFDYQAAYDGDYSVVLGKDTPNGAAWKENIERTVPLPQARGKGWRLGDQVGSGTKQFSLEFSTLDATPTFVGITKSGGNIQGNLVIDNVRLVDLGARPVASVEAKAAADSPEGKVALDVTTKVSVAAGTATDVVHTLTGPAGWQVTRVGGTSPTQASATQPSTVIWRVLVPEGSVAGELTFRATWRYQGGSGSSSATYRFDPANRPLANPIGGSDLRVAGFSSQQAEGEPEGSGVATAAVDGDVSTYWHTQWDPTEAQYPHDITLQVAKAGVATCQLSEFEYTARQNAANGRIKGYQVFVSTDGQNWGNPVARGDFADVLTPQVVRFPAKGGTYVKLVGTSSMNGAAFGGAAELRLGGVCS</sequence>
<dbReference type="Pfam" id="PF18080">
    <property type="entry name" value="Gal_mutarotas_3"/>
    <property type="match status" value="1"/>
</dbReference>
<keyword evidence="8" id="KW-1185">Reference proteome</keyword>
<dbReference type="Gene3D" id="2.60.120.260">
    <property type="entry name" value="Galactose-binding domain-like"/>
    <property type="match status" value="3"/>
</dbReference>